<dbReference type="EMBL" id="CAUYUJ010015116">
    <property type="protein sequence ID" value="CAK0850056.1"/>
    <property type="molecule type" value="Genomic_DNA"/>
</dbReference>
<protein>
    <submittedName>
        <fullName evidence="2">Uncharacterized protein</fullName>
    </submittedName>
</protein>
<accession>A0ABN9TUY5</accession>
<gene>
    <name evidence="2" type="ORF">PCOR1329_LOCUS42597</name>
</gene>
<feature type="region of interest" description="Disordered" evidence="1">
    <location>
        <begin position="1"/>
        <end position="112"/>
    </location>
</feature>
<organism evidence="2 3">
    <name type="scientific">Prorocentrum cordatum</name>
    <dbReference type="NCBI Taxonomy" id="2364126"/>
    <lineage>
        <taxon>Eukaryota</taxon>
        <taxon>Sar</taxon>
        <taxon>Alveolata</taxon>
        <taxon>Dinophyceae</taxon>
        <taxon>Prorocentrales</taxon>
        <taxon>Prorocentraceae</taxon>
        <taxon>Prorocentrum</taxon>
    </lineage>
</organism>
<sequence>MREPPWSSEGFGLEEEEGAKEVGHGEGESYNQRVSQKTRATSKPAASKEPLRKGKANLEEGRHANKKGAGYFSATAPSPHPPAAKTPPPTAAATHACLSEASLRTTTGIRWN</sequence>
<feature type="compositionally biased region" description="Polar residues" evidence="1">
    <location>
        <begin position="29"/>
        <end position="41"/>
    </location>
</feature>
<feature type="compositionally biased region" description="Polar residues" evidence="1">
    <location>
        <begin position="102"/>
        <end position="112"/>
    </location>
</feature>
<feature type="compositionally biased region" description="Basic and acidic residues" evidence="1">
    <location>
        <begin position="49"/>
        <end position="63"/>
    </location>
</feature>
<evidence type="ECO:0000256" key="1">
    <source>
        <dbReference type="SAM" id="MobiDB-lite"/>
    </source>
</evidence>
<dbReference type="Proteomes" id="UP001189429">
    <property type="component" value="Unassembled WGS sequence"/>
</dbReference>
<feature type="compositionally biased region" description="Pro residues" evidence="1">
    <location>
        <begin position="78"/>
        <end position="90"/>
    </location>
</feature>
<reference evidence="2" key="1">
    <citation type="submission" date="2023-10" db="EMBL/GenBank/DDBJ databases">
        <authorList>
            <person name="Chen Y."/>
            <person name="Shah S."/>
            <person name="Dougan E. K."/>
            <person name="Thang M."/>
            <person name="Chan C."/>
        </authorList>
    </citation>
    <scope>NUCLEOTIDE SEQUENCE [LARGE SCALE GENOMIC DNA]</scope>
</reference>
<evidence type="ECO:0000313" key="3">
    <source>
        <dbReference type="Proteomes" id="UP001189429"/>
    </source>
</evidence>
<keyword evidence="3" id="KW-1185">Reference proteome</keyword>
<comment type="caution">
    <text evidence="2">The sequence shown here is derived from an EMBL/GenBank/DDBJ whole genome shotgun (WGS) entry which is preliminary data.</text>
</comment>
<proteinExistence type="predicted"/>
<name>A0ABN9TUY5_9DINO</name>
<evidence type="ECO:0000313" key="2">
    <source>
        <dbReference type="EMBL" id="CAK0850056.1"/>
    </source>
</evidence>